<dbReference type="PROSITE" id="PS50929">
    <property type="entry name" value="ABC_TM1F"/>
    <property type="match status" value="1"/>
</dbReference>
<evidence type="ECO:0000256" key="5">
    <source>
        <dbReference type="ARBA" id="ARBA00022840"/>
    </source>
</evidence>
<proteinExistence type="predicted"/>
<dbReference type="GO" id="GO:0005886">
    <property type="term" value="C:plasma membrane"/>
    <property type="evidence" value="ECO:0007669"/>
    <property type="project" value="UniProtKB-SubCell"/>
</dbReference>
<organism evidence="11 12">
    <name type="scientific">Senegalia massiliensis</name>
    <dbReference type="NCBI Taxonomy" id="1720316"/>
    <lineage>
        <taxon>Bacteria</taxon>
        <taxon>Bacillati</taxon>
        <taxon>Bacillota</taxon>
        <taxon>Clostridia</taxon>
        <taxon>Eubacteriales</taxon>
        <taxon>Clostridiaceae</taxon>
        <taxon>Senegalia</taxon>
    </lineage>
</organism>
<dbReference type="AlphaFoldDB" id="A0A845R301"/>
<evidence type="ECO:0000256" key="7">
    <source>
        <dbReference type="ARBA" id="ARBA00023136"/>
    </source>
</evidence>
<reference evidence="11 12" key="1">
    <citation type="submission" date="2018-08" db="EMBL/GenBank/DDBJ databases">
        <title>Murine metabolic-syndrome-specific gut microbial biobank.</title>
        <authorList>
            <person name="Liu C."/>
        </authorList>
    </citation>
    <scope>NUCLEOTIDE SEQUENCE [LARGE SCALE GENOMIC DNA]</scope>
    <source>
        <strain evidence="11 12">583</strain>
    </source>
</reference>
<feature type="transmembrane region" description="Helical" evidence="8">
    <location>
        <begin position="73"/>
        <end position="97"/>
    </location>
</feature>
<keyword evidence="5 11" id="KW-0067">ATP-binding</keyword>
<evidence type="ECO:0000259" key="10">
    <source>
        <dbReference type="PROSITE" id="PS50929"/>
    </source>
</evidence>
<keyword evidence="3 8" id="KW-0812">Transmembrane</keyword>
<dbReference type="Proteomes" id="UP000467132">
    <property type="component" value="Unassembled WGS sequence"/>
</dbReference>
<dbReference type="Gene3D" id="1.20.1560.10">
    <property type="entry name" value="ABC transporter type 1, transmembrane domain"/>
    <property type="match status" value="1"/>
</dbReference>
<dbReference type="Pfam" id="PF00664">
    <property type="entry name" value="ABC_membrane"/>
    <property type="match status" value="1"/>
</dbReference>
<dbReference type="InterPro" id="IPR027417">
    <property type="entry name" value="P-loop_NTPase"/>
</dbReference>
<evidence type="ECO:0000256" key="2">
    <source>
        <dbReference type="ARBA" id="ARBA00022448"/>
    </source>
</evidence>
<dbReference type="GO" id="GO:0015421">
    <property type="term" value="F:ABC-type oligopeptide transporter activity"/>
    <property type="evidence" value="ECO:0007669"/>
    <property type="project" value="TreeGrafter"/>
</dbReference>
<dbReference type="Gene3D" id="3.40.50.300">
    <property type="entry name" value="P-loop containing nucleotide triphosphate hydrolases"/>
    <property type="match status" value="1"/>
</dbReference>
<keyword evidence="2" id="KW-0813">Transport</keyword>
<dbReference type="InterPro" id="IPR039421">
    <property type="entry name" value="Type_1_exporter"/>
</dbReference>
<feature type="transmembrane region" description="Helical" evidence="8">
    <location>
        <begin position="172"/>
        <end position="190"/>
    </location>
</feature>
<dbReference type="GO" id="GO:0016887">
    <property type="term" value="F:ATP hydrolysis activity"/>
    <property type="evidence" value="ECO:0007669"/>
    <property type="project" value="InterPro"/>
</dbReference>
<dbReference type="EMBL" id="QXXA01000015">
    <property type="protein sequence ID" value="NBI07812.1"/>
    <property type="molecule type" value="Genomic_DNA"/>
</dbReference>
<comment type="caution">
    <text evidence="11">The sequence shown here is derived from an EMBL/GenBank/DDBJ whole genome shotgun (WGS) entry which is preliminary data.</text>
</comment>
<dbReference type="SUPFAM" id="SSF90123">
    <property type="entry name" value="ABC transporter transmembrane region"/>
    <property type="match status" value="1"/>
</dbReference>
<feature type="domain" description="ABC transporter" evidence="9">
    <location>
        <begin position="361"/>
        <end position="595"/>
    </location>
</feature>
<evidence type="ECO:0000256" key="8">
    <source>
        <dbReference type="SAM" id="Phobius"/>
    </source>
</evidence>
<keyword evidence="6 8" id="KW-1133">Transmembrane helix</keyword>
<dbReference type="CDD" id="cd03254">
    <property type="entry name" value="ABCC_Glucan_exporter_like"/>
    <property type="match status" value="1"/>
</dbReference>
<dbReference type="Pfam" id="PF00005">
    <property type="entry name" value="ABC_tran"/>
    <property type="match status" value="1"/>
</dbReference>
<feature type="domain" description="ABC transmembrane type-1" evidence="10">
    <location>
        <begin position="34"/>
        <end position="315"/>
    </location>
</feature>
<dbReference type="InterPro" id="IPR003593">
    <property type="entry name" value="AAA+_ATPase"/>
</dbReference>
<evidence type="ECO:0000256" key="1">
    <source>
        <dbReference type="ARBA" id="ARBA00004651"/>
    </source>
</evidence>
<keyword evidence="7 8" id="KW-0472">Membrane</keyword>
<evidence type="ECO:0000313" key="12">
    <source>
        <dbReference type="Proteomes" id="UP000467132"/>
    </source>
</evidence>
<feature type="transmembrane region" description="Helical" evidence="8">
    <location>
        <begin position="249"/>
        <end position="274"/>
    </location>
</feature>
<dbReference type="SUPFAM" id="SSF52540">
    <property type="entry name" value="P-loop containing nucleoside triphosphate hydrolases"/>
    <property type="match status" value="1"/>
</dbReference>
<keyword evidence="12" id="KW-1185">Reference proteome</keyword>
<evidence type="ECO:0000256" key="4">
    <source>
        <dbReference type="ARBA" id="ARBA00022741"/>
    </source>
</evidence>
<evidence type="ECO:0000256" key="3">
    <source>
        <dbReference type="ARBA" id="ARBA00022692"/>
    </source>
</evidence>
<dbReference type="PANTHER" id="PTHR43394">
    <property type="entry name" value="ATP-DEPENDENT PERMEASE MDL1, MITOCHONDRIAL"/>
    <property type="match status" value="1"/>
</dbReference>
<dbReference type="InterPro" id="IPR011527">
    <property type="entry name" value="ABC1_TM_dom"/>
</dbReference>
<sequence length="607" mass="68291">MTGFKEEEYSKNLNIGIWKRIFKYMKNYKKHLYLLGFIMLSVAAIDIIFPLMTKRAIDNYVVPGNTDGLIRFSFIYLVLILIQVINVGAFIAVAGKVEMGIQYDIRKLGFKKLQELSFTYYDKTPIGWIMARMTSDVRRLGETISWGIVDSAWGLTFMLGVGIVLFVLNFKLALITLSVVPVLAIISVYFQNKILNSYRGVRKLNSQITGAFSEGISGAKTTKTLVREEENLKEFKNYTSSMKLISIRAAIFSALFLPIVLTLGSIGTGLALWFGGRAVVFGEITYGTLVAFLSYTALFFEPVRELARVFAELQSAQASAERVLSLVEMTPDIKDTKDVILKYGDILNPKEENWENIKGDIEFENVSFQYQNGEKVLDNFNLKINAGETVALVGETGSGKSTIVNLACRFYEPTEGKILIDGVDYKSRSLSWLHSNIGYVLQSPHLFSGTIRENIRYGSKNASENDIIEAAKRVNAHEFIEKLEKKYDTEVGEGGGKLSTGQKQLVSFARAIVSNPSIFVLDEATSSIDTETEKKIQYAIEKVLKNRTSFIIAHRLSTIINADKILVVKNGKIIEHGNHNELLKLKGYYYKLYTNQLEEQNTKESWV</sequence>
<evidence type="ECO:0000256" key="6">
    <source>
        <dbReference type="ARBA" id="ARBA00022989"/>
    </source>
</evidence>
<dbReference type="PROSITE" id="PS50893">
    <property type="entry name" value="ABC_TRANSPORTER_2"/>
    <property type="match status" value="1"/>
</dbReference>
<comment type="subcellular location">
    <subcellularLocation>
        <location evidence="1">Cell membrane</location>
        <topology evidence="1">Multi-pass membrane protein</topology>
    </subcellularLocation>
</comment>
<dbReference type="PANTHER" id="PTHR43394:SF1">
    <property type="entry name" value="ATP-BINDING CASSETTE SUB-FAMILY B MEMBER 10, MITOCHONDRIAL"/>
    <property type="match status" value="1"/>
</dbReference>
<dbReference type="CDD" id="cd18540">
    <property type="entry name" value="ABC_6TM_exporter_like"/>
    <property type="match status" value="1"/>
</dbReference>
<protein>
    <submittedName>
        <fullName evidence="11">ABC transporter ATP-binding protein</fullName>
    </submittedName>
</protein>
<feature type="transmembrane region" description="Helical" evidence="8">
    <location>
        <begin position="143"/>
        <end position="166"/>
    </location>
</feature>
<dbReference type="GO" id="GO:0005524">
    <property type="term" value="F:ATP binding"/>
    <property type="evidence" value="ECO:0007669"/>
    <property type="project" value="UniProtKB-KW"/>
</dbReference>
<dbReference type="SMART" id="SM00382">
    <property type="entry name" value="AAA"/>
    <property type="match status" value="1"/>
</dbReference>
<dbReference type="InterPro" id="IPR003439">
    <property type="entry name" value="ABC_transporter-like_ATP-bd"/>
</dbReference>
<feature type="transmembrane region" description="Helical" evidence="8">
    <location>
        <begin position="32"/>
        <end position="53"/>
    </location>
</feature>
<dbReference type="InterPro" id="IPR036640">
    <property type="entry name" value="ABC1_TM_sf"/>
</dbReference>
<keyword evidence="4" id="KW-0547">Nucleotide-binding</keyword>
<accession>A0A845R301</accession>
<evidence type="ECO:0000313" key="11">
    <source>
        <dbReference type="EMBL" id="NBI07812.1"/>
    </source>
</evidence>
<evidence type="ECO:0000259" key="9">
    <source>
        <dbReference type="PROSITE" id="PS50893"/>
    </source>
</evidence>
<dbReference type="FunFam" id="3.40.50.300:FF:000287">
    <property type="entry name" value="Multidrug ABC transporter ATP-binding protein"/>
    <property type="match status" value="1"/>
</dbReference>
<name>A0A845R301_9CLOT</name>
<dbReference type="RefSeq" id="WP_160198279.1">
    <property type="nucleotide sequence ID" value="NZ_QXXA01000015.1"/>
</dbReference>
<feature type="transmembrane region" description="Helical" evidence="8">
    <location>
        <begin position="280"/>
        <end position="300"/>
    </location>
</feature>
<gene>
    <name evidence="11" type="ORF">D3Z33_13205</name>
</gene>
<dbReference type="OrthoDB" id="9762778at2"/>